<feature type="coiled-coil region" evidence="1">
    <location>
        <begin position="7"/>
        <end position="34"/>
    </location>
</feature>
<reference evidence="3" key="1">
    <citation type="submission" date="2016-04" db="EMBL/GenBank/DDBJ databases">
        <authorList>
            <person name="Chen L."/>
            <person name="Zhuang W."/>
            <person name="Wang G."/>
        </authorList>
    </citation>
    <scope>NUCLEOTIDE SEQUENCE [LARGE SCALE GENOMIC DNA]</scope>
    <source>
        <strain evidence="3">17621</strain>
    </source>
</reference>
<proteinExistence type="predicted"/>
<sequence length="161" mass="18902">MMFEELKKILLRDLNKLRSEIELYRDEEKMWQIEKRISNSAGTLCVHLTGSLNHFIGAQLGHTGYIRNREFEFLPGILPKAVLIKGIEDVMEMVSHTLENMKESQLKEVFPQLLFDEKVTTGYLLTHVVSHLNYHLGQINYHRRLLDNFYDHGKESNEENT</sequence>
<keyword evidence="1" id="KW-0175">Coiled coil</keyword>
<dbReference type="OrthoDB" id="893570at2"/>
<dbReference type="Pfam" id="PF07609">
    <property type="entry name" value="DUF1572"/>
    <property type="match status" value="1"/>
</dbReference>
<protein>
    <submittedName>
        <fullName evidence="2">DinB superfamily protein</fullName>
    </submittedName>
</protein>
<evidence type="ECO:0000313" key="2">
    <source>
        <dbReference type="EMBL" id="OQP40734.1"/>
    </source>
</evidence>
<evidence type="ECO:0000313" key="3">
    <source>
        <dbReference type="Proteomes" id="UP000192610"/>
    </source>
</evidence>
<organism evidence="2 3">
    <name type="scientific">Niastella yeongjuensis</name>
    <dbReference type="NCBI Taxonomy" id="354355"/>
    <lineage>
        <taxon>Bacteria</taxon>
        <taxon>Pseudomonadati</taxon>
        <taxon>Bacteroidota</taxon>
        <taxon>Chitinophagia</taxon>
        <taxon>Chitinophagales</taxon>
        <taxon>Chitinophagaceae</taxon>
        <taxon>Niastella</taxon>
    </lineage>
</organism>
<dbReference type="InterPro" id="IPR011466">
    <property type="entry name" value="DUF1572"/>
</dbReference>
<dbReference type="AlphaFoldDB" id="A0A1V9E3Y9"/>
<name>A0A1V9E3Y9_9BACT</name>
<dbReference type="InterPro" id="IPR034660">
    <property type="entry name" value="DinB/YfiT-like"/>
</dbReference>
<keyword evidence="3" id="KW-1185">Reference proteome</keyword>
<accession>A0A1V9E3Y9</accession>
<evidence type="ECO:0000256" key="1">
    <source>
        <dbReference type="SAM" id="Coils"/>
    </source>
</evidence>
<dbReference type="STRING" id="354355.SAMN05660816_04252"/>
<comment type="caution">
    <text evidence="2">The sequence shown here is derived from an EMBL/GenBank/DDBJ whole genome shotgun (WGS) entry which is preliminary data.</text>
</comment>
<dbReference type="Gene3D" id="1.20.120.450">
    <property type="entry name" value="dinb family like domain"/>
    <property type="match status" value="1"/>
</dbReference>
<dbReference type="Proteomes" id="UP000192610">
    <property type="component" value="Unassembled WGS sequence"/>
</dbReference>
<dbReference type="EMBL" id="LVXG01000067">
    <property type="protein sequence ID" value="OQP40734.1"/>
    <property type="molecule type" value="Genomic_DNA"/>
</dbReference>
<gene>
    <name evidence="2" type="ORF">A4H97_14025</name>
</gene>
<dbReference type="SUPFAM" id="SSF109854">
    <property type="entry name" value="DinB/YfiT-like putative metalloenzymes"/>
    <property type="match status" value="1"/>
</dbReference>